<dbReference type="AlphaFoldDB" id="A0A6G2BEA5"/>
<evidence type="ECO:0000313" key="3">
    <source>
        <dbReference type="Proteomes" id="UP000473014"/>
    </source>
</evidence>
<feature type="region of interest" description="Disordered" evidence="1">
    <location>
        <begin position="1"/>
        <end position="30"/>
    </location>
</feature>
<dbReference type="Proteomes" id="UP000473014">
    <property type="component" value="Unassembled WGS sequence"/>
</dbReference>
<sequence length="91" mass="10182">MSSPLRRFGPAALRRGRRRTPSAEPTPAEARARARAALVWSELLAELPDEDLGEHPRDALELHRCGDRPRPEEAEYLEVVRDAADRMAGGR</sequence>
<comment type="caution">
    <text evidence="2">The sequence shown here is derived from an EMBL/GenBank/DDBJ whole genome shotgun (WGS) entry which is preliminary data.</text>
</comment>
<proteinExistence type="predicted"/>
<evidence type="ECO:0000313" key="2">
    <source>
        <dbReference type="EMBL" id="MTE20588.1"/>
    </source>
</evidence>
<dbReference type="OrthoDB" id="4278708at2"/>
<gene>
    <name evidence="2" type="ORF">F0L17_16030</name>
</gene>
<name>A0A6G2BEA5_9ACTN</name>
<dbReference type="EMBL" id="WIXO01000001">
    <property type="protein sequence ID" value="MTE20588.1"/>
    <property type="molecule type" value="Genomic_DNA"/>
</dbReference>
<organism evidence="2 3">
    <name type="scientific">Streptomyces taklimakanensis</name>
    <dbReference type="NCBI Taxonomy" id="2569853"/>
    <lineage>
        <taxon>Bacteria</taxon>
        <taxon>Bacillati</taxon>
        <taxon>Actinomycetota</taxon>
        <taxon>Actinomycetes</taxon>
        <taxon>Kitasatosporales</taxon>
        <taxon>Streptomycetaceae</taxon>
        <taxon>Streptomyces</taxon>
    </lineage>
</organism>
<protein>
    <submittedName>
        <fullName evidence="2">Uncharacterized protein</fullName>
    </submittedName>
</protein>
<reference evidence="2 3" key="1">
    <citation type="submission" date="2019-11" db="EMBL/GenBank/DDBJ databases">
        <authorList>
            <person name="Yuan L."/>
        </authorList>
    </citation>
    <scope>NUCLEOTIDE SEQUENCE [LARGE SCALE GENOMIC DNA]</scope>
    <source>
        <strain evidence="2 3">TRM43335</strain>
    </source>
</reference>
<dbReference type="RefSeq" id="WP_155071617.1">
    <property type="nucleotide sequence ID" value="NZ_WIXO01000001.1"/>
</dbReference>
<accession>A0A6G2BEA5</accession>
<keyword evidence="3" id="KW-1185">Reference proteome</keyword>
<evidence type="ECO:0000256" key="1">
    <source>
        <dbReference type="SAM" id="MobiDB-lite"/>
    </source>
</evidence>